<evidence type="ECO:0000313" key="1">
    <source>
        <dbReference type="EMBL" id="GET34747.1"/>
    </source>
</evidence>
<dbReference type="Proteomes" id="UP000391834">
    <property type="component" value="Unassembled WGS sequence"/>
</dbReference>
<dbReference type="OrthoDB" id="9800168at2"/>
<dbReference type="RefSeq" id="WP_081782519.1">
    <property type="nucleotide sequence ID" value="NZ_BLAX01000001.1"/>
</dbReference>
<protein>
    <recommendedName>
        <fullName evidence="3">Cysteine-rich CWC family protein</fullName>
    </recommendedName>
</protein>
<evidence type="ECO:0008006" key="3">
    <source>
        <dbReference type="Google" id="ProtNLM"/>
    </source>
</evidence>
<dbReference type="Pfam" id="PF14375">
    <property type="entry name" value="Cys_rich_CWC"/>
    <property type="match status" value="1"/>
</dbReference>
<sequence>MEKVCPRCGSTFECREDDIQQCWCARERLPDALCETLRENYEACLCMSCISELQNDLRINLNQTKKEINHEEI</sequence>
<keyword evidence="2" id="KW-1185">Reference proteome</keyword>
<gene>
    <name evidence="1" type="ORF">PbJCM13498_36100</name>
</gene>
<dbReference type="EMBL" id="BLAX01000001">
    <property type="protein sequence ID" value="GET34747.1"/>
    <property type="molecule type" value="Genomic_DNA"/>
</dbReference>
<comment type="caution">
    <text evidence="1">The sequence shown here is derived from an EMBL/GenBank/DDBJ whole genome shotgun (WGS) entry which is preliminary data.</text>
</comment>
<evidence type="ECO:0000313" key="2">
    <source>
        <dbReference type="Proteomes" id="UP000391834"/>
    </source>
</evidence>
<name>A0A5M4B4X9_9BACT</name>
<proteinExistence type="predicted"/>
<dbReference type="InterPro" id="IPR032720">
    <property type="entry name" value="Cys_rich_CWC"/>
</dbReference>
<accession>A0A5M4B4X9</accession>
<reference evidence="1 2" key="1">
    <citation type="submission" date="2019-10" db="EMBL/GenBank/DDBJ databases">
        <title>Prolixibacter strains distinguished by the presence of nitrate reductase genes were adept at nitrate-dependent anaerobic corrosion of metallic iron and carbon steel.</title>
        <authorList>
            <person name="Iino T."/>
            <person name="Shono N."/>
            <person name="Ito K."/>
            <person name="Nakamura R."/>
            <person name="Sueoka K."/>
            <person name="Harayama S."/>
            <person name="Ohkuma M."/>
        </authorList>
    </citation>
    <scope>NUCLEOTIDE SEQUENCE [LARGE SCALE GENOMIC DNA]</scope>
    <source>
        <strain evidence="1 2">JCM 13498</strain>
    </source>
</reference>
<dbReference type="AlphaFoldDB" id="A0A5M4B4X9"/>
<organism evidence="1 2">
    <name type="scientific">Prolixibacter bellariivorans</name>
    <dbReference type="NCBI Taxonomy" id="314319"/>
    <lineage>
        <taxon>Bacteria</taxon>
        <taxon>Pseudomonadati</taxon>
        <taxon>Bacteroidota</taxon>
        <taxon>Bacteroidia</taxon>
        <taxon>Marinilabiliales</taxon>
        <taxon>Prolixibacteraceae</taxon>
        <taxon>Prolixibacter</taxon>
    </lineage>
</organism>